<keyword evidence="1" id="KW-0472">Membrane</keyword>
<evidence type="ECO:0000313" key="3">
    <source>
        <dbReference type="Proteomes" id="UP000188603"/>
    </source>
</evidence>
<feature type="transmembrane region" description="Helical" evidence="1">
    <location>
        <begin position="91"/>
        <end position="113"/>
    </location>
</feature>
<keyword evidence="1" id="KW-0812">Transmembrane</keyword>
<dbReference type="InterPro" id="IPR007820">
    <property type="entry name" value="AbrB_fam"/>
</dbReference>
<gene>
    <name evidence="2" type="ORF">B0W44_12205</name>
</gene>
<dbReference type="PANTHER" id="PTHR38457:SF1">
    <property type="entry name" value="REGULATOR ABRB-RELATED"/>
    <property type="match status" value="1"/>
</dbReference>
<dbReference type="Proteomes" id="UP000188603">
    <property type="component" value="Chromosome"/>
</dbReference>
<organism evidence="2 3">
    <name type="scientific">Novibacillus thermophilus</name>
    <dbReference type="NCBI Taxonomy" id="1471761"/>
    <lineage>
        <taxon>Bacteria</taxon>
        <taxon>Bacillati</taxon>
        <taxon>Bacillota</taxon>
        <taxon>Bacilli</taxon>
        <taxon>Bacillales</taxon>
        <taxon>Thermoactinomycetaceae</taxon>
        <taxon>Novibacillus</taxon>
    </lineage>
</organism>
<dbReference type="PANTHER" id="PTHR38457">
    <property type="entry name" value="REGULATOR ABRB-RELATED"/>
    <property type="match status" value="1"/>
</dbReference>
<evidence type="ECO:0000313" key="2">
    <source>
        <dbReference type="EMBL" id="AQS56408.1"/>
    </source>
</evidence>
<proteinExistence type="predicted"/>
<protein>
    <submittedName>
        <fullName evidence="2">Uncharacterized protein</fullName>
    </submittedName>
</protein>
<feature type="transmembrane region" description="Helical" evidence="1">
    <location>
        <begin position="174"/>
        <end position="197"/>
    </location>
</feature>
<evidence type="ECO:0000256" key="1">
    <source>
        <dbReference type="SAM" id="Phobius"/>
    </source>
</evidence>
<sequence length="232" mass="25158">MIFPIMVGLFLTLAGGWTLGHILFRFSKLDRKTAFFSFIPGGASEVLGLASKQGANVPIVATFHTARILLFVTILPFLAGNGGENPFPSSLVVDVILKIDDLIVMFCLVTVALTFNYLKSFPAGPLFYSTLLALIWNFGGSFEMPVLATGIGQMLIGVNIGLKFNRETFKTLKSIGVLGISSLLLMVSLSITVGYIFSMWTQVDFWSSVLGWAPAGVCSNHASVYTALYSFF</sequence>
<accession>A0A1U9K8Q0</accession>
<feature type="transmembrane region" description="Helical" evidence="1">
    <location>
        <begin position="6"/>
        <end position="24"/>
    </location>
</feature>
<dbReference type="Pfam" id="PF05145">
    <property type="entry name" value="AbrB"/>
    <property type="match status" value="1"/>
</dbReference>
<keyword evidence="3" id="KW-1185">Reference proteome</keyword>
<dbReference type="STRING" id="1471761.B0W44_12205"/>
<reference evidence="2 3" key="1">
    <citation type="journal article" date="2015" name="Int. J. Syst. Evol. Microbiol.">
        <title>Novibacillus thermophilus gen. nov., sp. nov., a Gram-staining-negative and moderately thermophilic member of the family Thermoactinomycetaceae.</title>
        <authorList>
            <person name="Yang G."/>
            <person name="Chen J."/>
            <person name="Zhou S."/>
        </authorList>
    </citation>
    <scope>NUCLEOTIDE SEQUENCE [LARGE SCALE GENOMIC DNA]</scope>
    <source>
        <strain evidence="2 3">SG-1</strain>
    </source>
</reference>
<dbReference type="GO" id="GO:0010468">
    <property type="term" value="P:regulation of gene expression"/>
    <property type="evidence" value="ECO:0007669"/>
    <property type="project" value="InterPro"/>
</dbReference>
<feature type="transmembrane region" description="Helical" evidence="1">
    <location>
        <begin position="144"/>
        <end position="162"/>
    </location>
</feature>
<dbReference type="EMBL" id="CP019699">
    <property type="protein sequence ID" value="AQS56408.1"/>
    <property type="molecule type" value="Genomic_DNA"/>
</dbReference>
<dbReference type="KEGG" id="ntr:B0W44_12205"/>
<keyword evidence="1" id="KW-1133">Transmembrane helix</keyword>
<dbReference type="GO" id="GO:0016020">
    <property type="term" value="C:membrane"/>
    <property type="evidence" value="ECO:0007669"/>
    <property type="project" value="InterPro"/>
</dbReference>
<dbReference type="AlphaFoldDB" id="A0A1U9K8Q0"/>
<name>A0A1U9K8Q0_9BACL</name>